<organism evidence="2 3">
    <name type="scientific">Halalkaliarchaeum desulfuricum</name>
    <dbReference type="NCBI Taxonomy" id="2055893"/>
    <lineage>
        <taxon>Archaea</taxon>
        <taxon>Methanobacteriati</taxon>
        <taxon>Methanobacteriota</taxon>
        <taxon>Stenosarchaea group</taxon>
        <taxon>Halobacteria</taxon>
        <taxon>Halobacteriales</taxon>
        <taxon>Haloferacaceae</taxon>
        <taxon>Halalkaliarchaeum</taxon>
    </lineage>
</organism>
<evidence type="ECO:0000313" key="2">
    <source>
        <dbReference type="EMBL" id="AUX07896.1"/>
    </source>
</evidence>
<dbReference type="KEGG" id="hdf:AArcSl_0241"/>
<evidence type="ECO:0000256" key="1">
    <source>
        <dbReference type="SAM" id="MobiDB-lite"/>
    </source>
</evidence>
<sequence length="155" mass="17509">MNFDEFTGTVQHRLELPDSGRAVRAIRATLMTLGSRIPEENAEDLAASLPMEIKWYLTGAVEEHGQRFDWREFIDRVSEIENADPPDAAHHARIVIDLVHSEVPESDFRQLRDMLPESEDDENWRKLFEIVDAGGWSEAHEAQTGGGPQPESGSE</sequence>
<dbReference type="OrthoDB" id="212282at2157"/>
<gene>
    <name evidence="2" type="ORF">AArcSl_0241</name>
</gene>
<dbReference type="AlphaFoldDB" id="A0A343TFM4"/>
<dbReference type="Proteomes" id="UP000263012">
    <property type="component" value="Chromosome"/>
</dbReference>
<proteinExistence type="predicted"/>
<dbReference type="RefSeq" id="WP_119813926.1">
    <property type="nucleotide sequence ID" value="NZ_CP025066.1"/>
</dbReference>
<dbReference type="GeneID" id="37876576"/>
<dbReference type="Pfam" id="PF10025">
    <property type="entry name" value="DUF2267"/>
    <property type="match status" value="1"/>
</dbReference>
<feature type="region of interest" description="Disordered" evidence="1">
    <location>
        <begin position="135"/>
        <end position="155"/>
    </location>
</feature>
<evidence type="ECO:0000313" key="3">
    <source>
        <dbReference type="Proteomes" id="UP000263012"/>
    </source>
</evidence>
<dbReference type="InterPro" id="IPR018727">
    <property type="entry name" value="DUF2267"/>
</dbReference>
<name>A0A343TFM4_9EURY</name>
<dbReference type="Gene3D" id="1.10.490.110">
    <property type="entry name" value="Uncharacterized conserved protein DUF2267"/>
    <property type="match status" value="1"/>
</dbReference>
<protein>
    <recommendedName>
        <fullName evidence="4">DUF2267 domain-containing protein</fullName>
    </recommendedName>
</protein>
<dbReference type="EMBL" id="CP025066">
    <property type="protein sequence ID" value="AUX07896.1"/>
    <property type="molecule type" value="Genomic_DNA"/>
</dbReference>
<accession>A0A343TFM4</accession>
<evidence type="ECO:0008006" key="4">
    <source>
        <dbReference type="Google" id="ProtNLM"/>
    </source>
</evidence>
<dbReference type="InterPro" id="IPR038282">
    <property type="entry name" value="DUF2267_sf"/>
</dbReference>
<keyword evidence="3" id="KW-1185">Reference proteome</keyword>
<reference evidence="3" key="1">
    <citation type="submission" date="2017-11" db="EMBL/GenBank/DDBJ databases">
        <title>Phenotypic and genomic properties of facultatively anaerobic sulfur-reducing natronoarchaea from hypersaline soda lakes.</title>
        <authorList>
            <person name="Sorokin D.Y."/>
            <person name="Kublanov I.V."/>
            <person name="Roman P."/>
            <person name="Sinninghe Damste J.S."/>
            <person name="Golyshin P.N."/>
            <person name="Rojo D."/>
            <person name="Ciordia S."/>
            <person name="Mena M.D.C."/>
            <person name="Ferrer M."/>
            <person name="Messina E."/>
            <person name="Smedile F."/>
            <person name="La Spada G."/>
            <person name="La Cono V."/>
            <person name="Yakimov M.M."/>
        </authorList>
    </citation>
    <scope>NUCLEOTIDE SEQUENCE [LARGE SCALE GENOMIC DNA]</scope>
    <source>
        <strain evidence="3">AArc-Sl</strain>
    </source>
</reference>